<feature type="region of interest" description="Disordered" evidence="2">
    <location>
        <begin position="1072"/>
        <end position="1121"/>
    </location>
</feature>
<dbReference type="EMBL" id="BNCQ01000016">
    <property type="protein sequence ID" value="GIM04415.1"/>
    <property type="molecule type" value="Genomic_DNA"/>
</dbReference>
<name>A0A8J4CR93_9CHLO</name>
<evidence type="ECO:0000313" key="5">
    <source>
        <dbReference type="Proteomes" id="UP000747110"/>
    </source>
</evidence>
<proteinExistence type="predicted"/>
<feature type="compositionally biased region" description="Low complexity" evidence="2">
    <location>
        <begin position="1074"/>
        <end position="1097"/>
    </location>
</feature>
<feature type="compositionally biased region" description="Polar residues" evidence="2">
    <location>
        <begin position="989"/>
        <end position="999"/>
    </location>
</feature>
<accession>A0A8J4CR93</accession>
<feature type="region of interest" description="Disordered" evidence="2">
    <location>
        <begin position="966"/>
        <end position="1018"/>
    </location>
</feature>
<keyword evidence="1" id="KW-0945">Host-virus interaction</keyword>
<feature type="region of interest" description="Disordered" evidence="2">
    <location>
        <begin position="1229"/>
        <end position="1253"/>
    </location>
</feature>
<comment type="caution">
    <text evidence="3">The sequence shown here is derived from an EMBL/GenBank/DDBJ whole genome shotgun (WGS) entry which is preliminary data.</text>
</comment>
<feature type="region of interest" description="Disordered" evidence="2">
    <location>
        <begin position="766"/>
        <end position="789"/>
    </location>
</feature>
<evidence type="ECO:0000256" key="1">
    <source>
        <dbReference type="ARBA" id="ARBA00022581"/>
    </source>
</evidence>
<reference evidence="3" key="1">
    <citation type="journal article" date="2021" name="Proc. Natl. Acad. Sci. U.S.A.">
        <title>Three genomes in the algal genus Volvox reveal the fate of a haploid sex-determining region after a transition to homothallism.</title>
        <authorList>
            <person name="Yamamoto K."/>
            <person name="Hamaji T."/>
            <person name="Kawai-Toyooka H."/>
            <person name="Matsuzaki R."/>
            <person name="Takahashi F."/>
            <person name="Nishimura Y."/>
            <person name="Kawachi M."/>
            <person name="Noguchi H."/>
            <person name="Minakuchi Y."/>
            <person name="Umen J.G."/>
            <person name="Toyoda A."/>
            <person name="Nozaki H."/>
        </authorList>
    </citation>
    <scope>NUCLEOTIDE SEQUENCE</scope>
    <source>
        <strain evidence="4">NIES-3785</strain>
        <strain evidence="3">NIES-3786</strain>
    </source>
</reference>
<dbReference type="PANTHER" id="PTHR13037:SF24">
    <property type="entry name" value="POLYCOMB PROTEIN PCL-RELATED"/>
    <property type="match status" value="1"/>
</dbReference>
<sequence length="1557" mass="159029">MDPKNIGPRDTETSSTKKQCIQFTDALEQLLASRNRGIYTEIGPATQFCSIPARHGNASNLTMPPVFRDYEAFASAPCWKATDRNVPVASGCSAAQTAAPTFAAAAIPNNHFMSAAFHSRCVSGDYAASRPSYVGDGGFQGSIFEPIQKRRRLHILQPEHMFPNKDSQRLLIPTLARLLGVGPATFVSAASSDPTLLDSREYRECPKLASQVRAPTAPGLSPVTPLSEVAAAHDSAAVSAVVANNEAALLAPSPSSNQVCSDNEDCGRGAAVHAGIASPSAGEPGSPPLPICVRWPVRRIIDLEEMASNPGHVAVEMPGSDRDTAADGRLKKKTAANAPSQVRESDGTDGCGALDAAAIGATANAAAPKLRRPSTSSPTAAPNLPPIDGIPSNSAGNPSPPAGARGLRDLYGAPEPGRILTFCAGNGGIQTQPFNRDAGMGIGRARQLNTRQGKRRMDPIVESLTVPPRPHSPTLEEALLLLSAAEQGAVREATSTAAAAAVQPLQLPAGARGLIRSAAWRPGPDGNWSGAPCELHATGKAVPVATFPAAGAAVSMLKGNNANGAKAGDNVLVANGREVANDGTAASPGGGSPVCIERRAVLNLAAGDSCFGFDGGLSGEGSVVGGGSPTPAAAAVADPLDAPACDDNAHGTCLAAGSPISLVAGDAFDEKTLPEPIIVGVPRTCSDDGSDCASEQVIGIFDPVRYMRRRDCIRVLNNSAVTWVSRSQFEKLCGSNTAKWYRSIRVLAPASRTELESLDCGRDIGRDREEQGVSSPPSSPPQLPLPLPISQGNGASDSLIFSLQQRVQSASNSGQKESLGGWLDRHELPVWKGPNRISSAARGKGTSQHYSQLSQLCRAGSSGNKPARAVGLGAAAAAAAAALMAAEEAARAPAGSPTYASAAVSAVAAAAAAAAAAARAVGNCEKFGRVVSSGAPAPLASYGSGVSALAAAAMCVAGLTSTTTAPTPVDGAGNGTSAKTPCAPPQLRAASSDTGRKTPSQPPSPVLQSATGGLPVSTDAAAAPTSAAAAAAAAVRVASPKVATNIDECIGGAIRSVRMSDGGGVCSNSGCQPAGASGDAAAAAGSGVAAPGSSSSAQPSTHVPVRSPDLREPHQVASSMAAAATAAAAASANAWTNEGQAEIGMRVRAQDMDMAYMMPDGDGHAQVLNRERYWNHSPVHSTAPAAAAAPPLPHKRIRMVPYGAYPYMPGGAPAPSWRHQVVVAPAPHDLGRRSPPLSDKGAGGDAVSPPSLPYARVRVPLPPPRVLHGHGHIQRTAAVAATPVPPPPPPPPPPAAALHRSCSFVMPSGPIIYNQVSPNTSPPLPTQRMVVHGPQERPYSTTCPLHHMTAVPGAAAAAAAMGCSEHSPGGPIRVHSGPRRVFMHYHPYAWRRPEDAPRQPVSPVQHPGSPTPAPVPAAAAAAATITPQSHCSSPGRDAAQIEAPPAPNATTGGPGAVGVTSAIPGLAVRPPLREAPWSHQQLIWRPPVVHHVWPAGRPTGPGYLYSPVRSFARAPQHVGMYSQPYPLVAGESYPESIDYKEEGIGHAEVDPELRCTK</sequence>
<organism evidence="3 5">
    <name type="scientific">Volvox reticuliferus</name>
    <dbReference type="NCBI Taxonomy" id="1737510"/>
    <lineage>
        <taxon>Eukaryota</taxon>
        <taxon>Viridiplantae</taxon>
        <taxon>Chlorophyta</taxon>
        <taxon>core chlorophytes</taxon>
        <taxon>Chlorophyceae</taxon>
        <taxon>CS clade</taxon>
        <taxon>Chlamydomonadales</taxon>
        <taxon>Volvocaceae</taxon>
        <taxon>Volvox</taxon>
    </lineage>
</organism>
<feature type="region of interest" description="Disordered" evidence="2">
    <location>
        <begin position="311"/>
        <end position="349"/>
    </location>
</feature>
<evidence type="ECO:0000256" key="2">
    <source>
        <dbReference type="SAM" id="MobiDB-lite"/>
    </source>
</evidence>
<dbReference type="OrthoDB" id="10668304at2759"/>
<dbReference type="EMBL" id="BNCP01000034">
    <property type="protein sequence ID" value="GIL85940.1"/>
    <property type="molecule type" value="Genomic_DNA"/>
</dbReference>
<dbReference type="PANTHER" id="PTHR13037">
    <property type="entry name" value="FORMIN"/>
    <property type="match status" value="1"/>
</dbReference>
<feature type="compositionally biased region" description="Low complexity" evidence="2">
    <location>
        <begin position="1416"/>
        <end position="1427"/>
    </location>
</feature>
<evidence type="ECO:0000313" key="3">
    <source>
        <dbReference type="EMBL" id="GIL85940.1"/>
    </source>
</evidence>
<feature type="region of interest" description="Disordered" evidence="2">
    <location>
        <begin position="365"/>
        <end position="410"/>
    </location>
</feature>
<gene>
    <name evidence="3" type="ORF">Vretifemale_14449</name>
    <name evidence="4" type="ORF">Vretimale_9002</name>
</gene>
<feature type="compositionally biased region" description="Pro residues" evidence="2">
    <location>
        <begin position="777"/>
        <end position="787"/>
    </location>
</feature>
<feature type="region of interest" description="Disordered" evidence="2">
    <location>
        <begin position="1393"/>
        <end position="1457"/>
    </location>
</feature>
<keyword evidence="5" id="KW-1185">Reference proteome</keyword>
<protein>
    <submittedName>
        <fullName evidence="3">Uncharacterized protein</fullName>
    </submittedName>
</protein>
<dbReference type="Proteomes" id="UP000747110">
    <property type="component" value="Unassembled WGS sequence"/>
</dbReference>
<dbReference type="Proteomes" id="UP000722791">
    <property type="component" value="Unassembled WGS sequence"/>
</dbReference>
<evidence type="ECO:0000313" key="4">
    <source>
        <dbReference type="EMBL" id="GIM04415.1"/>
    </source>
</evidence>
<feature type="compositionally biased region" description="Basic and acidic residues" evidence="2">
    <location>
        <begin position="319"/>
        <end position="329"/>
    </location>
</feature>